<proteinExistence type="predicted"/>
<feature type="signal peptide" evidence="1">
    <location>
        <begin position="1"/>
        <end position="21"/>
    </location>
</feature>
<evidence type="ECO:0000256" key="1">
    <source>
        <dbReference type="SAM" id="SignalP"/>
    </source>
</evidence>
<keyword evidence="3" id="KW-1185">Reference proteome</keyword>
<dbReference type="Proteomes" id="UP001293718">
    <property type="component" value="Unassembled WGS sequence"/>
</dbReference>
<keyword evidence="2" id="KW-0614">Plasmid</keyword>
<evidence type="ECO:0008006" key="4">
    <source>
        <dbReference type="Google" id="ProtNLM"/>
    </source>
</evidence>
<evidence type="ECO:0000313" key="3">
    <source>
        <dbReference type="Proteomes" id="UP001293718"/>
    </source>
</evidence>
<dbReference type="RefSeq" id="WP_322463877.1">
    <property type="nucleotide sequence ID" value="NZ_JAXOJX010000001.1"/>
</dbReference>
<feature type="chain" id="PRO_5045491708" description="Phosphate ABC transporter substrate-binding protein" evidence="1">
    <location>
        <begin position="22"/>
        <end position="132"/>
    </location>
</feature>
<name>A0ABU5I926_9BURK</name>
<gene>
    <name evidence="2" type="ORF">SM757_01095</name>
</gene>
<geneLocation type="plasmid" evidence="2">
    <name>unnamed</name>
</geneLocation>
<comment type="caution">
    <text evidence="2">The sequence shown here is derived from an EMBL/GenBank/DDBJ whole genome shotgun (WGS) entry which is preliminary data.</text>
</comment>
<dbReference type="SUPFAM" id="SSF53850">
    <property type="entry name" value="Periplasmic binding protein-like II"/>
    <property type="match status" value="1"/>
</dbReference>
<accession>A0ABU5I926</accession>
<sequence>MRKKQVVAGVALTLVLTTAHAGIVVVGHPLAPALSKEQAAAIFLGRNTSLTPLDQPDSSPIRAAFYRKVAGRDLAQVKAIWSRLLFSGKGQAPRELANAAEVKKSVAANPKAVGYIDEAAVDDSIKVLLDLD</sequence>
<dbReference type="EMBL" id="JAXOJX010000001">
    <property type="protein sequence ID" value="MDZ5455160.1"/>
    <property type="molecule type" value="Genomic_DNA"/>
</dbReference>
<organism evidence="2 3">
    <name type="scientific">Azohydromonas lata</name>
    <dbReference type="NCBI Taxonomy" id="45677"/>
    <lineage>
        <taxon>Bacteria</taxon>
        <taxon>Pseudomonadati</taxon>
        <taxon>Pseudomonadota</taxon>
        <taxon>Betaproteobacteria</taxon>
        <taxon>Burkholderiales</taxon>
        <taxon>Sphaerotilaceae</taxon>
        <taxon>Azohydromonas</taxon>
    </lineage>
</organism>
<dbReference type="Gene3D" id="3.40.190.10">
    <property type="entry name" value="Periplasmic binding protein-like II"/>
    <property type="match status" value="1"/>
</dbReference>
<keyword evidence="1" id="KW-0732">Signal</keyword>
<protein>
    <recommendedName>
        <fullName evidence="4">Phosphate ABC transporter substrate-binding protein</fullName>
    </recommendedName>
</protein>
<reference evidence="2 3" key="1">
    <citation type="submission" date="2023-11" db="EMBL/GenBank/DDBJ databases">
        <title>Draft genome of Azohydromonas lata strain H1 (DSM1123), a polyhydroxyalkanoate producer.</title>
        <authorList>
            <person name="Traversa D."/>
            <person name="D'Addabbo P."/>
            <person name="Pazzani C."/>
            <person name="Manzari C."/>
            <person name="Chiara M."/>
            <person name="Scrascia M."/>
        </authorList>
    </citation>
    <scope>NUCLEOTIDE SEQUENCE [LARGE SCALE GENOMIC DNA]</scope>
    <source>
        <strain evidence="2 3">H1</strain>
        <plasmid evidence="2">unnamed</plasmid>
    </source>
</reference>
<evidence type="ECO:0000313" key="2">
    <source>
        <dbReference type="EMBL" id="MDZ5455160.1"/>
    </source>
</evidence>